<sequence>MSLWQSSPMHWQTYTTSAPLTPQSEEAFRKQASLAFRNNQQTIGYSVSSSFTNFNGITSGSTQLKIGKSSPWTIDEINSVERYLIGLIPKGDLIGTIRPSGRPVGLIEPPHTSTSSTLTPRVSKSKSKKAAPPLQSFPSTISEAGTISPSTPPTHMVQDPTSPRTNHVHYEDLSYHAPSGRFAAFKKKLTKKTTQTER</sequence>
<organism evidence="2 3">
    <name type="scientific">Kwoniella pini CBS 10737</name>
    <dbReference type="NCBI Taxonomy" id="1296096"/>
    <lineage>
        <taxon>Eukaryota</taxon>
        <taxon>Fungi</taxon>
        <taxon>Dikarya</taxon>
        <taxon>Basidiomycota</taxon>
        <taxon>Agaricomycotina</taxon>
        <taxon>Tremellomycetes</taxon>
        <taxon>Tremellales</taxon>
        <taxon>Cryptococcaceae</taxon>
        <taxon>Kwoniella</taxon>
    </lineage>
</organism>
<dbReference type="RefSeq" id="XP_070058892.1">
    <property type="nucleotide sequence ID" value="XM_070202791.1"/>
</dbReference>
<proteinExistence type="predicted"/>
<evidence type="ECO:0000313" key="2">
    <source>
        <dbReference type="EMBL" id="WWC69625.1"/>
    </source>
</evidence>
<gene>
    <name evidence="2" type="ORF">I206_103568</name>
</gene>
<feature type="region of interest" description="Disordered" evidence="1">
    <location>
        <begin position="105"/>
        <end position="167"/>
    </location>
</feature>
<evidence type="ECO:0000313" key="3">
    <source>
        <dbReference type="Proteomes" id="UP000094020"/>
    </source>
</evidence>
<keyword evidence="3" id="KW-1185">Reference proteome</keyword>
<dbReference type="AlphaFoldDB" id="A0AAJ8L5N2"/>
<accession>A0AAJ8L5N2</accession>
<dbReference type="Proteomes" id="UP000094020">
    <property type="component" value="Chromosome 4"/>
</dbReference>
<name>A0AAJ8L5N2_9TREE</name>
<dbReference type="GeneID" id="30169797"/>
<evidence type="ECO:0000256" key="1">
    <source>
        <dbReference type="SAM" id="MobiDB-lite"/>
    </source>
</evidence>
<feature type="compositionally biased region" description="Polar residues" evidence="1">
    <location>
        <begin position="136"/>
        <end position="149"/>
    </location>
</feature>
<dbReference type="EMBL" id="CP144522">
    <property type="protein sequence ID" value="WWC69625.1"/>
    <property type="molecule type" value="Genomic_DNA"/>
</dbReference>
<reference evidence="2" key="2">
    <citation type="submission" date="2024-02" db="EMBL/GenBank/DDBJ databases">
        <title>Comparative genomics of Cryptococcus and Kwoniella reveals pathogenesis evolution and contrasting modes of karyotype evolution via chromosome fusion or intercentromeric recombination.</title>
        <authorList>
            <person name="Coelho M.A."/>
            <person name="David-Palma M."/>
            <person name="Shea T."/>
            <person name="Bowers K."/>
            <person name="McGinley-Smith S."/>
            <person name="Mohammad A.W."/>
            <person name="Gnirke A."/>
            <person name="Yurkov A.M."/>
            <person name="Nowrousian M."/>
            <person name="Sun S."/>
            <person name="Cuomo C.A."/>
            <person name="Heitman J."/>
        </authorList>
    </citation>
    <scope>NUCLEOTIDE SEQUENCE</scope>
    <source>
        <strain evidence="2">CBS 10737</strain>
    </source>
</reference>
<dbReference type="KEGG" id="kpin:30169797"/>
<protein>
    <submittedName>
        <fullName evidence="2">Uncharacterized protein</fullName>
    </submittedName>
</protein>
<reference evidence="2" key="1">
    <citation type="submission" date="2013-07" db="EMBL/GenBank/DDBJ databases">
        <authorList>
            <consortium name="The Broad Institute Genome Sequencing Platform"/>
            <person name="Cuomo C."/>
            <person name="Litvintseva A."/>
            <person name="Chen Y."/>
            <person name="Heitman J."/>
            <person name="Sun S."/>
            <person name="Springer D."/>
            <person name="Dromer F."/>
            <person name="Young S.K."/>
            <person name="Zeng Q."/>
            <person name="Gargeya S."/>
            <person name="Fitzgerald M."/>
            <person name="Abouelleil A."/>
            <person name="Alvarado L."/>
            <person name="Berlin A.M."/>
            <person name="Chapman S.B."/>
            <person name="Dewar J."/>
            <person name="Goldberg J."/>
            <person name="Griggs A."/>
            <person name="Gujja S."/>
            <person name="Hansen M."/>
            <person name="Howarth C."/>
            <person name="Imamovic A."/>
            <person name="Larimer J."/>
            <person name="McCowan C."/>
            <person name="Murphy C."/>
            <person name="Pearson M."/>
            <person name="Priest M."/>
            <person name="Roberts A."/>
            <person name="Saif S."/>
            <person name="Shea T."/>
            <person name="Sykes S."/>
            <person name="Wortman J."/>
            <person name="Nusbaum C."/>
            <person name="Birren B."/>
        </authorList>
    </citation>
    <scope>NUCLEOTIDE SEQUENCE</scope>
    <source>
        <strain evidence="2">CBS 10737</strain>
    </source>
</reference>